<feature type="transmembrane region" description="Helical" evidence="8">
    <location>
        <begin position="102"/>
        <end position="123"/>
    </location>
</feature>
<gene>
    <name evidence="9" type="ORF">DJ010_07285</name>
</gene>
<keyword evidence="4 8" id="KW-1003">Cell membrane</keyword>
<reference evidence="9 10" key="1">
    <citation type="submission" date="2018-05" db="EMBL/GenBank/DDBJ databases">
        <title>Nocardioides silvaticus genome.</title>
        <authorList>
            <person name="Li C."/>
            <person name="Wang G."/>
        </authorList>
    </citation>
    <scope>NUCLEOTIDE SEQUENCE [LARGE SCALE GENOMIC DNA]</scope>
    <source>
        <strain evidence="9 10">CCTCC AB 2018079</strain>
    </source>
</reference>
<proteinExistence type="inferred from homology"/>
<keyword evidence="10" id="KW-1185">Reference proteome</keyword>
<feature type="transmembrane region" description="Helical" evidence="8">
    <location>
        <begin position="247"/>
        <end position="266"/>
    </location>
</feature>
<evidence type="ECO:0000256" key="6">
    <source>
        <dbReference type="ARBA" id="ARBA00022989"/>
    </source>
</evidence>
<keyword evidence="7 8" id="KW-0472">Membrane</keyword>
<evidence type="ECO:0000256" key="8">
    <source>
        <dbReference type="RuleBase" id="RU363041"/>
    </source>
</evidence>
<accession>A0A316TKR0</accession>
<evidence type="ECO:0000313" key="10">
    <source>
        <dbReference type="Proteomes" id="UP000245507"/>
    </source>
</evidence>
<organism evidence="9 10">
    <name type="scientific">Nocardioides silvaticus</name>
    <dbReference type="NCBI Taxonomy" id="2201891"/>
    <lineage>
        <taxon>Bacteria</taxon>
        <taxon>Bacillati</taxon>
        <taxon>Actinomycetota</taxon>
        <taxon>Actinomycetes</taxon>
        <taxon>Propionibacteriales</taxon>
        <taxon>Nocardioidaceae</taxon>
        <taxon>Nocardioides</taxon>
    </lineage>
</organism>
<feature type="transmembrane region" description="Helical" evidence="8">
    <location>
        <begin position="221"/>
        <end position="241"/>
    </location>
</feature>
<evidence type="ECO:0000256" key="3">
    <source>
        <dbReference type="ARBA" id="ARBA00022448"/>
    </source>
</evidence>
<comment type="caution">
    <text evidence="9">The sequence shown here is derived from an EMBL/GenBank/DDBJ whole genome shotgun (WGS) entry which is preliminary data.</text>
</comment>
<feature type="transmembrane region" description="Helical" evidence="8">
    <location>
        <begin position="74"/>
        <end position="96"/>
    </location>
</feature>
<evidence type="ECO:0000256" key="5">
    <source>
        <dbReference type="ARBA" id="ARBA00022692"/>
    </source>
</evidence>
<evidence type="ECO:0000256" key="4">
    <source>
        <dbReference type="ARBA" id="ARBA00022475"/>
    </source>
</evidence>
<dbReference type="InterPro" id="IPR052017">
    <property type="entry name" value="TSUP"/>
</dbReference>
<comment type="subcellular location">
    <subcellularLocation>
        <location evidence="1 8">Cell membrane</location>
        <topology evidence="1 8">Multi-pass membrane protein</topology>
    </subcellularLocation>
</comment>
<dbReference type="Proteomes" id="UP000245507">
    <property type="component" value="Unassembled WGS sequence"/>
</dbReference>
<dbReference type="Pfam" id="PF01925">
    <property type="entry name" value="TauE"/>
    <property type="match status" value="1"/>
</dbReference>
<dbReference type="EMBL" id="QGDD01000002">
    <property type="protein sequence ID" value="PWN03859.1"/>
    <property type="molecule type" value="Genomic_DNA"/>
</dbReference>
<keyword evidence="5 8" id="KW-0812">Transmembrane</keyword>
<dbReference type="GO" id="GO:0005886">
    <property type="term" value="C:plasma membrane"/>
    <property type="evidence" value="ECO:0007669"/>
    <property type="project" value="UniProtKB-SubCell"/>
</dbReference>
<dbReference type="RefSeq" id="WP_109692947.1">
    <property type="nucleotide sequence ID" value="NZ_QGDD01000002.1"/>
</dbReference>
<dbReference type="AlphaFoldDB" id="A0A316TKR0"/>
<dbReference type="PANTHER" id="PTHR30269:SF0">
    <property type="entry name" value="MEMBRANE TRANSPORTER PROTEIN YFCA-RELATED"/>
    <property type="match status" value="1"/>
</dbReference>
<sequence length="267" mass="26965">MSPIEVGAVLLAGVWAGTINTVVGSGTLITFPTLLAIGVPPVTANISNNIGLVPGSAAGAVGYRRELEGQRSRVLRLLVASLVGGLVGAGLLLVLPPDAFEAVVPALILLGVALVILGPRLSASVAKRAEAREAAGLPPARDGAWWVWPAVLLTGVYGGYFGAAQGVLLMAFLGIGINESLQRLNGVKNVLAAAVNAIAGLVFVVVTELGLFGIDSRIDWSIVLLIGLGSVVGGFLGASIGRRLPAGVLRAVIVVVGLVAVTAILLT</sequence>
<dbReference type="PANTHER" id="PTHR30269">
    <property type="entry name" value="TRANSMEMBRANE PROTEIN YFCA"/>
    <property type="match status" value="1"/>
</dbReference>
<evidence type="ECO:0000256" key="1">
    <source>
        <dbReference type="ARBA" id="ARBA00004651"/>
    </source>
</evidence>
<evidence type="ECO:0000313" key="9">
    <source>
        <dbReference type="EMBL" id="PWN03859.1"/>
    </source>
</evidence>
<name>A0A316TKR0_9ACTN</name>
<protein>
    <recommendedName>
        <fullName evidence="8">Probable membrane transporter protein</fullName>
    </recommendedName>
</protein>
<feature type="transmembrane region" description="Helical" evidence="8">
    <location>
        <begin position="144"/>
        <end position="177"/>
    </location>
</feature>
<evidence type="ECO:0000256" key="2">
    <source>
        <dbReference type="ARBA" id="ARBA00009142"/>
    </source>
</evidence>
<dbReference type="OrthoDB" id="3782574at2"/>
<feature type="transmembrane region" description="Helical" evidence="8">
    <location>
        <begin position="189"/>
        <end position="214"/>
    </location>
</feature>
<keyword evidence="3" id="KW-0813">Transport</keyword>
<comment type="similarity">
    <text evidence="2 8">Belongs to the 4-toluene sulfonate uptake permease (TSUP) (TC 2.A.102) family.</text>
</comment>
<keyword evidence="6 8" id="KW-1133">Transmembrane helix</keyword>
<evidence type="ECO:0000256" key="7">
    <source>
        <dbReference type="ARBA" id="ARBA00023136"/>
    </source>
</evidence>
<dbReference type="InterPro" id="IPR002781">
    <property type="entry name" value="TM_pro_TauE-like"/>
</dbReference>